<dbReference type="AlphaFoldDB" id="A0A1G8BC26"/>
<reference evidence="6" key="1">
    <citation type="submission" date="2016-10" db="EMBL/GenBank/DDBJ databases">
        <authorList>
            <person name="Varghese N."/>
            <person name="Submissions S."/>
        </authorList>
    </citation>
    <scope>NUCLEOTIDE SEQUENCE [LARGE SCALE GENOMIC DNA]</scope>
    <source>
        <strain evidence="6">DSM 22002</strain>
    </source>
</reference>
<dbReference type="PANTHER" id="PTHR30480:SF16">
    <property type="entry name" value="GLYCOSIDE HYDROLASE FAMILY 3 DOMAIN PROTEIN"/>
    <property type="match status" value="1"/>
</dbReference>
<dbReference type="Proteomes" id="UP000198822">
    <property type="component" value="Chromosome I"/>
</dbReference>
<name>A0A1G8BC26_9MICO</name>
<dbReference type="PROSITE" id="PS00775">
    <property type="entry name" value="GLYCOSYL_HYDROL_F3"/>
    <property type="match status" value="1"/>
</dbReference>
<evidence type="ECO:0000259" key="4">
    <source>
        <dbReference type="Pfam" id="PF00933"/>
    </source>
</evidence>
<gene>
    <name evidence="5" type="ORF">SAMN04489720_0891</name>
</gene>
<keyword evidence="6" id="KW-1185">Reference proteome</keyword>
<accession>A0A1G8BC26</accession>
<dbReference type="SUPFAM" id="SSF51445">
    <property type="entry name" value="(Trans)glycosidases"/>
    <property type="match status" value="1"/>
</dbReference>
<dbReference type="PANTHER" id="PTHR30480">
    <property type="entry name" value="BETA-HEXOSAMINIDASE-RELATED"/>
    <property type="match status" value="1"/>
</dbReference>
<dbReference type="Pfam" id="PF00933">
    <property type="entry name" value="Glyco_hydro_3"/>
    <property type="match status" value="1"/>
</dbReference>
<keyword evidence="3" id="KW-0326">Glycosidase</keyword>
<protein>
    <submittedName>
        <fullName evidence="5">Beta-N-acetylhexosaminidase</fullName>
    </submittedName>
</protein>
<sequence length="470" mass="48341">MSPLLHDVRATLIPGFAGLTLPTWVAERLADGLASVCLYGENAPDAATVRTLADAVRAARPDAIVAIDEEGGDVTRIHYATGAPYAGSAVLGRADDTTWTRSVGERVGRDVRAAGCTLTFGPVADVNVDPRNPVIGVRSFGADADLAARHVGAWVEGVQATGVATSAKHFPGHGDTAVDSHLGLPVVHASVELLHARELAPFRAAIAAGAATIMTSHIVLPALDDVPATLSSRILQGLLRGELGFDGVIVSDALDMAGASGETGIPEAAVRALAAGCDLLCLGTATGPDGMDAIEEAVLAAVAEGRLPEARVRDAAARVRALAASAPAPLPFAELSDVDEGELDRIASTFALSDHAREWLRRFRGADRLTTTVRIERAANIAAGAVPWDPFAASVVEPGAVPTLEPGPVVVVGKDLERGPESRATIDGLRATHDVLAIDLGWSAGELADVATFGASAAVGAAVRRWIEHA</sequence>
<feature type="domain" description="Glycoside hydrolase family 3 N-terminal" evidence="4">
    <location>
        <begin position="32"/>
        <end position="320"/>
    </location>
</feature>
<keyword evidence="2" id="KW-0378">Hydrolase</keyword>
<evidence type="ECO:0000256" key="3">
    <source>
        <dbReference type="ARBA" id="ARBA00023295"/>
    </source>
</evidence>
<evidence type="ECO:0000313" key="6">
    <source>
        <dbReference type="Proteomes" id="UP000198822"/>
    </source>
</evidence>
<dbReference type="STRING" id="399736.SAMN04489720_0891"/>
<dbReference type="EMBL" id="LT629695">
    <property type="protein sequence ID" value="SDH30777.1"/>
    <property type="molecule type" value="Genomic_DNA"/>
</dbReference>
<evidence type="ECO:0000313" key="5">
    <source>
        <dbReference type="EMBL" id="SDH30777.1"/>
    </source>
</evidence>
<dbReference type="InterPro" id="IPR036962">
    <property type="entry name" value="Glyco_hydro_3_N_sf"/>
</dbReference>
<evidence type="ECO:0000256" key="1">
    <source>
        <dbReference type="ARBA" id="ARBA00005336"/>
    </source>
</evidence>
<dbReference type="InterPro" id="IPR001764">
    <property type="entry name" value="Glyco_hydro_3_N"/>
</dbReference>
<dbReference type="GO" id="GO:0004553">
    <property type="term" value="F:hydrolase activity, hydrolyzing O-glycosyl compounds"/>
    <property type="evidence" value="ECO:0007669"/>
    <property type="project" value="InterPro"/>
</dbReference>
<dbReference type="GO" id="GO:0009254">
    <property type="term" value="P:peptidoglycan turnover"/>
    <property type="evidence" value="ECO:0007669"/>
    <property type="project" value="TreeGrafter"/>
</dbReference>
<evidence type="ECO:0000256" key="2">
    <source>
        <dbReference type="ARBA" id="ARBA00022801"/>
    </source>
</evidence>
<dbReference type="GO" id="GO:0005975">
    <property type="term" value="P:carbohydrate metabolic process"/>
    <property type="evidence" value="ECO:0007669"/>
    <property type="project" value="InterPro"/>
</dbReference>
<dbReference type="Gene3D" id="3.20.20.300">
    <property type="entry name" value="Glycoside hydrolase, family 3, N-terminal domain"/>
    <property type="match status" value="1"/>
</dbReference>
<proteinExistence type="inferred from homology"/>
<dbReference type="InterPro" id="IPR050226">
    <property type="entry name" value="NagZ_Beta-hexosaminidase"/>
</dbReference>
<comment type="similarity">
    <text evidence="1">Belongs to the glycosyl hydrolase 3 family.</text>
</comment>
<organism evidence="5 6">
    <name type="scientific">Agrococcus jejuensis</name>
    <dbReference type="NCBI Taxonomy" id="399736"/>
    <lineage>
        <taxon>Bacteria</taxon>
        <taxon>Bacillati</taxon>
        <taxon>Actinomycetota</taxon>
        <taxon>Actinomycetes</taxon>
        <taxon>Micrococcales</taxon>
        <taxon>Microbacteriaceae</taxon>
        <taxon>Agrococcus</taxon>
    </lineage>
</organism>
<dbReference type="InterPro" id="IPR019800">
    <property type="entry name" value="Glyco_hydro_3_AS"/>
</dbReference>
<dbReference type="InterPro" id="IPR017853">
    <property type="entry name" value="GH"/>
</dbReference>